<evidence type="ECO:0000313" key="2">
    <source>
        <dbReference type="EMBL" id="AXF95204.1"/>
    </source>
</evidence>
<reference evidence="3" key="1">
    <citation type="submission" date="2018-07" db="EMBL/GenBank/DDBJ databases">
        <title>Complete Genome Sequence of Spiroplasma phoeniceum.</title>
        <authorList>
            <person name="Davis R.E."/>
            <person name="Shao J.Y."/>
            <person name="Zhao Y."/>
            <person name="Silver A."/>
            <person name="Stump z."/>
            <person name="Gasparich G."/>
        </authorList>
    </citation>
    <scope>NUCLEOTIDE SEQUENCE [LARGE SCALE GENOMIC DNA]</scope>
    <source>
        <strain evidence="3">P40</strain>
    </source>
</reference>
<keyword evidence="3" id="KW-1185">Reference proteome</keyword>
<dbReference type="AlphaFoldDB" id="A0A345DLW6"/>
<evidence type="ECO:0000256" key="1">
    <source>
        <dbReference type="SAM" id="Coils"/>
    </source>
</evidence>
<dbReference type="KEGG" id="sphh:SDAV_00209"/>
<protein>
    <submittedName>
        <fullName evidence="2">Uncharacterized protein</fullName>
    </submittedName>
</protein>
<organism evidence="2 3">
    <name type="scientific">Spiroplasma phoeniceum P40</name>
    <dbReference type="NCBI Taxonomy" id="1276259"/>
    <lineage>
        <taxon>Bacteria</taxon>
        <taxon>Bacillati</taxon>
        <taxon>Mycoplasmatota</taxon>
        <taxon>Mollicutes</taxon>
        <taxon>Entomoplasmatales</taxon>
        <taxon>Spiroplasmataceae</taxon>
        <taxon>Spiroplasma</taxon>
    </lineage>
</organism>
<sequence length="52" mass="6118">MDITELIDVLNSRIHSIKWEIDVLNIKIRTLKAENEALKEQLDQLTVIKEDE</sequence>
<proteinExistence type="predicted"/>
<feature type="coiled-coil region" evidence="1">
    <location>
        <begin position="21"/>
        <end position="51"/>
    </location>
</feature>
<evidence type="ECO:0000313" key="3">
    <source>
        <dbReference type="Proteomes" id="UP000253689"/>
    </source>
</evidence>
<accession>A0A345DLW6</accession>
<dbReference type="Proteomes" id="UP000253689">
    <property type="component" value="Chromosome"/>
</dbReference>
<dbReference type="EMBL" id="CP031088">
    <property type="protein sequence ID" value="AXF95204.1"/>
    <property type="molecule type" value="Genomic_DNA"/>
</dbReference>
<dbReference type="RefSeq" id="WP_186823425.1">
    <property type="nucleotide sequence ID" value="NZ_CP031088.1"/>
</dbReference>
<gene>
    <name evidence="2" type="ORF">SDAV_00209</name>
</gene>
<name>A0A345DLW6_9MOLU</name>
<keyword evidence="1" id="KW-0175">Coiled coil</keyword>